<reference evidence="2" key="1">
    <citation type="journal article" date="2020" name="mSystems">
        <title>Genome- and Community-Level Interaction Insights into Carbon Utilization and Element Cycling Functions of Hydrothermarchaeota in Hydrothermal Sediment.</title>
        <authorList>
            <person name="Zhou Z."/>
            <person name="Liu Y."/>
            <person name="Xu W."/>
            <person name="Pan J."/>
            <person name="Luo Z.H."/>
            <person name="Li M."/>
        </authorList>
    </citation>
    <scope>NUCLEOTIDE SEQUENCE [LARGE SCALE GENOMIC DNA]</scope>
    <source>
        <strain evidence="2">HyVt-345</strain>
    </source>
</reference>
<comment type="caution">
    <text evidence="2">The sequence shown here is derived from an EMBL/GenBank/DDBJ whole genome shotgun (WGS) entry which is preliminary data.</text>
</comment>
<feature type="signal peptide" evidence="1">
    <location>
        <begin position="1"/>
        <end position="17"/>
    </location>
</feature>
<dbReference type="InterPro" id="IPR041662">
    <property type="entry name" value="SusD-like_2"/>
</dbReference>
<dbReference type="InterPro" id="IPR011990">
    <property type="entry name" value="TPR-like_helical_dom_sf"/>
</dbReference>
<dbReference type="Proteomes" id="UP000886191">
    <property type="component" value="Unassembled WGS sequence"/>
</dbReference>
<accession>A0A831VQL6</accession>
<dbReference type="AlphaFoldDB" id="A0A831VQL6"/>
<protein>
    <submittedName>
        <fullName evidence="2">SusD/RagB family nutrient-binding outer membrane lipoprotein</fullName>
    </submittedName>
</protein>
<dbReference type="Gene3D" id="1.25.40.390">
    <property type="match status" value="1"/>
</dbReference>
<sequence>MKRLFLCVLLIGLFACEGIVNDLNNDPNNPTDASASLLLTSAQLANITIHEAHVARVSGMWSGYFTGVDRQYADIQVYNINGGNFSQIWQNIYYGVFNQSNLIETKSTFVNNRLLTGIAKVLKAHAIGAATAGWGDVPLSEVANDEFDNPAFDAQIDVYNSLQSLLDEAIIELESGIGSVGIADIYFAGDSAKWLEAAYTLKARLYTETREYDMAYLAAEQGISTPENSMMAPHGSTVGANENTLYTFVARSRAGDMNSSNAFITTLLDSTSLVYRGNSKTDETARYHYYFIPAENARFTAGTEPNTYSTSVGDSLRGFAGQDQSFPLITFAENMLTLAEAAARAEGFDVGLEHLNAYRAYLNEGGYLDPTYQNSEFSYRYEPYTAADFAAGGIANTESLPQDQALLQEILEERYVTFFGQLLGFNDIRRTRQETIGIKIQPNTGNRLPERFIYGQEEINSNTSTPNPVPDIFVTTPINSF</sequence>
<evidence type="ECO:0000256" key="1">
    <source>
        <dbReference type="SAM" id="SignalP"/>
    </source>
</evidence>
<dbReference type="EMBL" id="DRGL01000015">
    <property type="protein sequence ID" value="HEA19877.1"/>
    <property type="molecule type" value="Genomic_DNA"/>
</dbReference>
<dbReference type="SUPFAM" id="SSF48452">
    <property type="entry name" value="TPR-like"/>
    <property type="match status" value="1"/>
</dbReference>
<organism evidence="2">
    <name type="scientific">Pricia antarctica</name>
    <dbReference type="NCBI Taxonomy" id="641691"/>
    <lineage>
        <taxon>Bacteria</taxon>
        <taxon>Pseudomonadati</taxon>
        <taxon>Bacteroidota</taxon>
        <taxon>Flavobacteriia</taxon>
        <taxon>Flavobacteriales</taxon>
        <taxon>Flavobacteriaceae</taxon>
        <taxon>Pricia</taxon>
    </lineage>
</organism>
<gene>
    <name evidence="2" type="ORF">ENH87_03050</name>
</gene>
<keyword evidence="2" id="KW-0449">Lipoprotein</keyword>
<name>A0A831VQL6_9FLAO</name>
<dbReference type="PROSITE" id="PS51257">
    <property type="entry name" value="PROKAR_LIPOPROTEIN"/>
    <property type="match status" value="1"/>
</dbReference>
<dbReference type="Pfam" id="PF12771">
    <property type="entry name" value="SusD-like_2"/>
    <property type="match status" value="1"/>
</dbReference>
<keyword evidence="1" id="KW-0732">Signal</keyword>
<proteinExistence type="predicted"/>
<evidence type="ECO:0000313" key="2">
    <source>
        <dbReference type="EMBL" id="HEA19877.1"/>
    </source>
</evidence>
<feature type="chain" id="PRO_5032999287" evidence="1">
    <location>
        <begin position="18"/>
        <end position="481"/>
    </location>
</feature>